<dbReference type="PANTHER" id="PTHR13814">
    <property type="entry name" value="FETUIN"/>
    <property type="match status" value="1"/>
</dbReference>
<evidence type="ECO:0000313" key="15">
    <source>
        <dbReference type="Proteomes" id="UP000276834"/>
    </source>
</evidence>
<dbReference type="GO" id="GO:0007596">
    <property type="term" value="P:blood coagulation"/>
    <property type="evidence" value="ECO:0007669"/>
    <property type="project" value="UniProtKB-KW"/>
</dbReference>
<dbReference type="Gene3D" id="3.10.450.10">
    <property type="match status" value="2"/>
</dbReference>
<comment type="caution">
    <text evidence="14">The sequence shown here is derived from an EMBL/GenBank/DDBJ whole genome shotgun (WGS) entry which is preliminary data.</text>
</comment>
<reference evidence="14 15" key="1">
    <citation type="journal article" date="2018" name="Proc. R. Soc. B">
        <title>A non-coding region near Follistatin controls head colour polymorphism in the Gouldian finch.</title>
        <authorList>
            <person name="Toomey M.B."/>
            <person name="Marques C.I."/>
            <person name="Andrade P."/>
            <person name="Araujo P.M."/>
            <person name="Sabatino S."/>
            <person name="Gazda M.A."/>
            <person name="Afonso S."/>
            <person name="Lopes R.J."/>
            <person name="Corbo J.C."/>
            <person name="Carneiro M."/>
        </authorList>
    </citation>
    <scope>NUCLEOTIDE SEQUENCE [LARGE SCALE GENOMIC DNA]</scope>
    <source>
        <strain evidence="14">Red01</strain>
        <tissue evidence="14">Muscle</tissue>
    </source>
</reference>
<dbReference type="GO" id="GO:0072562">
    <property type="term" value="C:blood microparticle"/>
    <property type="evidence" value="ECO:0007669"/>
    <property type="project" value="TreeGrafter"/>
</dbReference>
<dbReference type="InterPro" id="IPR050735">
    <property type="entry name" value="Kininogen_Fetuin_HRG"/>
</dbReference>
<evidence type="ECO:0000256" key="10">
    <source>
        <dbReference type="ARBA" id="ARBA00023180"/>
    </source>
</evidence>
<evidence type="ECO:0000256" key="7">
    <source>
        <dbReference type="ARBA" id="ARBA00023008"/>
    </source>
</evidence>
<dbReference type="SUPFAM" id="SSF54403">
    <property type="entry name" value="Cystatin/monellin"/>
    <property type="match status" value="1"/>
</dbReference>
<feature type="non-terminal residue" evidence="14">
    <location>
        <position position="1"/>
    </location>
</feature>
<evidence type="ECO:0000256" key="6">
    <source>
        <dbReference type="ARBA" id="ARBA00022833"/>
    </source>
</evidence>
<keyword evidence="2" id="KW-0964">Secreted</keyword>
<name>A0A3L8SE17_CHLGU</name>
<keyword evidence="15" id="KW-1185">Reference proteome</keyword>
<evidence type="ECO:0000256" key="3">
    <source>
        <dbReference type="ARBA" id="ARBA00022674"/>
    </source>
</evidence>
<dbReference type="GO" id="GO:0042730">
    <property type="term" value="P:fibrinolysis"/>
    <property type="evidence" value="ECO:0007669"/>
    <property type="project" value="UniProtKB-KW"/>
</dbReference>
<gene>
    <name evidence="14" type="ORF">DV515_00008626</name>
</gene>
<dbReference type="GO" id="GO:0004867">
    <property type="term" value="F:serine-type endopeptidase inhibitor activity"/>
    <property type="evidence" value="ECO:0007669"/>
    <property type="project" value="TreeGrafter"/>
</dbReference>
<dbReference type="AlphaFoldDB" id="A0A3L8SE17"/>
<organism evidence="14 15">
    <name type="scientific">Chloebia gouldiae</name>
    <name type="common">Gouldian finch</name>
    <name type="synonym">Erythrura gouldiae</name>
    <dbReference type="NCBI Taxonomy" id="44316"/>
    <lineage>
        <taxon>Eukaryota</taxon>
        <taxon>Metazoa</taxon>
        <taxon>Chordata</taxon>
        <taxon>Craniata</taxon>
        <taxon>Vertebrata</taxon>
        <taxon>Euteleostomi</taxon>
        <taxon>Archelosauria</taxon>
        <taxon>Archosauria</taxon>
        <taxon>Dinosauria</taxon>
        <taxon>Saurischia</taxon>
        <taxon>Theropoda</taxon>
        <taxon>Coelurosauria</taxon>
        <taxon>Aves</taxon>
        <taxon>Neognathae</taxon>
        <taxon>Neoaves</taxon>
        <taxon>Telluraves</taxon>
        <taxon>Australaves</taxon>
        <taxon>Passeriformes</taxon>
        <taxon>Passeroidea</taxon>
        <taxon>Passeridae</taxon>
        <taxon>Chloebia</taxon>
    </lineage>
</organism>
<keyword evidence="4" id="KW-0356">Hemostasis</keyword>
<keyword evidence="8" id="KW-0094">Blood coagulation</keyword>
<evidence type="ECO:0000256" key="9">
    <source>
        <dbReference type="ARBA" id="ARBA00023157"/>
    </source>
</evidence>
<dbReference type="EMBL" id="QUSF01000026">
    <property type="protein sequence ID" value="RLW00618.1"/>
    <property type="molecule type" value="Genomic_DNA"/>
</dbReference>
<dbReference type="Proteomes" id="UP000276834">
    <property type="component" value="Unassembled WGS sequence"/>
</dbReference>
<dbReference type="GO" id="GO:0008201">
    <property type="term" value="F:heparin binding"/>
    <property type="evidence" value="ECO:0007669"/>
    <property type="project" value="UniProtKB-KW"/>
</dbReference>
<dbReference type="GO" id="GO:0010543">
    <property type="term" value="P:regulation of platelet activation"/>
    <property type="evidence" value="ECO:0007669"/>
    <property type="project" value="TreeGrafter"/>
</dbReference>
<evidence type="ECO:0000256" key="4">
    <source>
        <dbReference type="ARBA" id="ARBA00022696"/>
    </source>
</evidence>
<evidence type="ECO:0000256" key="12">
    <source>
        <dbReference type="ARBA" id="ARBA00039613"/>
    </source>
</evidence>
<keyword evidence="9" id="KW-1015">Disulfide bond</keyword>
<accession>A0A3L8SE17</accession>
<evidence type="ECO:0000256" key="8">
    <source>
        <dbReference type="ARBA" id="ARBA00023084"/>
    </source>
</evidence>
<dbReference type="InterPro" id="IPR046350">
    <property type="entry name" value="Cystatin_sf"/>
</dbReference>
<dbReference type="PANTHER" id="PTHR13814:SF3">
    <property type="entry name" value="HISTIDINE-RICH GLYCOPROTEIN"/>
    <property type="match status" value="1"/>
</dbReference>
<keyword evidence="10" id="KW-0325">Glycoprotein</keyword>
<evidence type="ECO:0000256" key="11">
    <source>
        <dbReference type="ARBA" id="ARBA00023281"/>
    </source>
</evidence>
<comment type="subcellular location">
    <subcellularLocation>
        <location evidence="1">Secreted</location>
    </subcellularLocation>
</comment>
<keyword evidence="5" id="KW-0677">Repeat</keyword>
<keyword evidence="11" id="KW-0280">Fibrinolysis</keyword>
<keyword evidence="7" id="KW-0186">Copper</keyword>
<keyword evidence="3" id="KW-0358">Heparin-binding</keyword>
<keyword evidence="6" id="KW-0862">Zinc</keyword>
<evidence type="ECO:0000256" key="2">
    <source>
        <dbReference type="ARBA" id="ARBA00022525"/>
    </source>
</evidence>
<dbReference type="GO" id="GO:0008270">
    <property type="term" value="F:zinc ion binding"/>
    <property type="evidence" value="ECO:0007669"/>
    <property type="project" value="TreeGrafter"/>
</dbReference>
<evidence type="ECO:0000256" key="13">
    <source>
        <dbReference type="ARBA" id="ARBA00041330"/>
    </source>
</evidence>
<sequence length="248" mass="27504">CFNAQNEISFTPADCNTIETDAGVALDLVNRHRRDGYVFGLFRVADAHELHLGNSTVLYLTLDVLETECSVLSRRHWESLYEAEIPVDFGQCKIITYTNHLLKKPQLYGFNCTLSPVPPDLVECKDCPVKLESLEVTEQHKDIAAKALKKFNSESNHTNNFAVDKVERILKMKTGKGCKLTGKAATSSLEQSTSTMAVGEDGNIQLWDIHTDIPTVIIILATDITISITTDMNAPPLLSPDLKRLSTI</sequence>
<dbReference type="GO" id="GO:0051918">
    <property type="term" value="P:negative regulation of fibrinolysis"/>
    <property type="evidence" value="ECO:0007669"/>
    <property type="project" value="TreeGrafter"/>
</dbReference>
<evidence type="ECO:0000313" key="14">
    <source>
        <dbReference type="EMBL" id="RLW00618.1"/>
    </source>
</evidence>
<evidence type="ECO:0000256" key="1">
    <source>
        <dbReference type="ARBA" id="ARBA00004613"/>
    </source>
</evidence>
<proteinExistence type="predicted"/>
<evidence type="ECO:0000256" key="5">
    <source>
        <dbReference type="ARBA" id="ARBA00022737"/>
    </source>
</evidence>
<dbReference type="OrthoDB" id="9941887at2759"/>
<protein>
    <recommendedName>
        <fullName evidence="12">Histidine-rich glycoprotein</fullName>
    </recommendedName>
    <alternativeName>
        <fullName evidence="13">Histidine-proline-rich glycoprotein</fullName>
    </alternativeName>
</protein>